<keyword evidence="3" id="KW-0378">Hydrolase</keyword>
<organism evidence="3 4">
    <name type="scientific">Barnesiella viscericola</name>
    <dbReference type="NCBI Taxonomy" id="397865"/>
    <lineage>
        <taxon>Bacteria</taxon>
        <taxon>Pseudomonadati</taxon>
        <taxon>Bacteroidota</taxon>
        <taxon>Bacteroidia</taxon>
        <taxon>Bacteroidales</taxon>
        <taxon>Barnesiellaceae</taxon>
        <taxon>Barnesiella</taxon>
    </lineage>
</organism>
<dbReference type="GO" id="GO:0080120">
    <property type="term" value="P:CAAX-box protein maturation"/>
    <property type="evidence" value="ECO:0007669"/>
    <property type="project" value="UniProtKB-ARBA"/>
</dbReference>
<keyword evidence="3" id="KW-0645">Protease</keyword>
<dbReference type="AlphaFoldDB" id="A0A921MSU0"/>
<protein>
    <submittedName>
        <fullName evidence="3">CPBP family intramembrane metalloprotease</fullName>
    </submittedName>
</protein>
<reference evidence="3" key="1">
    <citation type="journal article" date="2021" name="PeerJ">
        <title>Extensive microbial diversity within the chicken gut microbiome revealed by metagenomics and culture.</title>
        <authorList>
            <person name="Gilroy R."/>
            <person name="Ravi A."/>
            <person name="Getino M."/>
            <person name="Pursley I."/>
            <person name="Horton D.L."/>
            <person name="Alikhan N.F."/>
            <person name="Baker D."/>
            <person name="Gharbi K."/>
            <person name="Hall N."/>
            <person name="Watson M."/>
            <person name="Adriaenssens E.M."/>
            <person name="Foster-Nyarko E."/>
            <person name="Jarju S."/>
            <person name="Secka A."/>
            <person name="Antonio M."/>
            <person name="Oren A."/>
            <person name="Chaudhuri R.R."/>
            <person name="La Ragione R."/>
            <person name="Hildebrand F."/>
            <person name="Pallen M.J."/>
        </authorList>
    </citation>
    <scope>NUCLEOTIDE SEQUENCE</scope>
    <source>
        <strain evidence="3">CHK121-7720</strain>
    </source>
</reference>
<keyword evidence="1" id="KW-0472">Membrane</keyword>
<dbReference type="Pfam" id="PF02517">
    <property type="entry name" value="Rce1-like"/>
    <property type="match status" value="1"/>
</dbReference>
<dbReference type="GO" id="GO:0008237">
    <property type="term" value="F:metallopeptidase activity"/>
    <property type="evidence" value="ECO:0007669"/>
    <property type="project" value="UniProtKB-KW"/>
</dbReference>
<dbReference type="GO" id="GO:0004175">
    <property type="term" value="F:endopeptidase activity"/>
    <property type="evidence" value="ECO:0007669"/>
    <property type="project" value="UniProtKB-ARBA"/>
</dbReference>
<dbReference type="RefSeq" id="WP_273306980.1">
    <property type="nucleotide sequence ID" value="NZ_CAWVJN010000001.1"/>
</dbReference>
<evidence type="ECO:0000313" key="3">
    <source>
        <dbReference type="EMBL" id="HJG89925.1"/>
    </source>
</evidence>
<feature type="transmembrane region" description="Helical" evidence="1">
    <location>
        <begin position="261"/>
        <end position="278"/>
    </location>
</feature>
<proteinExistence type="predicted"/>
<reference evidence="3" key="2">
    <citation type="submission" date="2021-09" db="EMBL/GenBank/DDBJ databases">
        <authorList>
            <person name="Gilroy R."/>
        </authorList>
    </citation>
    <scope>NUCLEOTIDE SEQUENCE</scope>
    <source>
        <strain evidence="3">CHK121-7720</strain>
    </source>
</reference>
<keyword evidence="3" id="KW-0482">Metalloprotease</keyword>
<evidence type="ECO:0000259" key="2">
    <source>
        <dbReference type="Pfam" id="PF02517"/>
    </source>
</evidence>
<dbReference type="Proteomes" id="UP000757103">
    <property type="component" value="Unassembled WGS sequence"/>
</dbReference>
<feature type="transmembrane region" description="Helical" evidence="1">
    <location>
        <begin position="142"/>
        <end position="160"/>
    </location>
</feature>
<evidence type="ECO:0000256" key="1">
    <source>
        <dbReference type="SAM" id="Phobius"/>
    </source>
</evidence>
<dbReference type="EMBL" id="DYUD01000027">
    <property type="protein sequence ID" value="HJG89925.1"/>
    <property type="molecule type" value="Genomic_DNA"/>
</dbReference>
<feature type="domain" description="CAAX prenyl protease 2/Lysostaphin resistance protein A-like" evidence="2">
    <location>
        <begin position="144"/>
        <end position="233"/>
    </location>
</feature>
<gene>
    <name evidence="3" type="ORF">K8U91_10715</name>
</gene>
<feature type="transmembrane region" description="Helical" evidence="1">
    <location>
        <begin position="12"/>
        <end position="36"/>
    </location>
</feature>
<feature type="transmembrane region" description="Helical" evidence="1">
    <location>
        <begin position="82"/>
        <end position="99"/>
    </location>
</feature>
<sequence>MKITEYIRHSSVGVKLIVLLILILCGVFVIAIPMLFVQGEYALLTGMYLQNIGMFILPAWFAAMLFWGNAGRGLRLNKAPRLLELLCIVILYFVATPMFNRLVEWNESINLPEAFASIEAWMRQQEEAAATVTEQLMQIHSLPHFLAVVLGIGVLTGMGEEMVFRGILQQVVQGESRRAHVAVWTCAFLFSAIHLQFYGFFPRLLLGAFFGYLLVWSGNLWLPIFGHLFNNSMVACIAYFTDNDSHNTLEALGTTQSPTAWLAWVSLVATALLLYLFYKKVFTVPRLFKGISSDER</sequence>
<name>A0A921MSU0_9BACT</name>
<comment type="caution">
    <text evidence="3">The sequence shown here is derived from an EMBL/GenBank/DDBJ whole genome shotgun (WGS) entry which is preliminary data.</text>
</comment>
<evidence type="ECO:0000313" key="4">
    <source>
        <dbReference type="Proteomes" id="UP000757103"/>
    </source>
</evidence>
<dbReference type="InterPro" id="IPR003675">
    <property type="entry name" value="Rce1/LyrA-like_dom"/>
</dbReference>
<keyword evidence="1" id="KW-1133">Transmembrane helix</keyword>
<keyword evidence="1" id="KW-0812">Transmembrane</keyword>
<accession>A0A921MSU0</accession>
<feature type="transmembrane region" description="Helical" evidence="1">
    <location>
        <begin position="181"/>
        <end position="200"/>
    </location>
</feature>
<feature type="transmembrane region" description="Helical" evidence="1">
    <location>
        <begin position="48"/>
        <end position="70"/>
    </location>
</feature>